<evidence type="ECO:0000313" key="2">
    <source>
        <dbReference type="Proteomes" id="UP000790347"/>
    </source>
</evidence>
<accession>A0A922L689</accession>
<evidence type="ECO:0000313" key="1">
    <source>
        <dbReference type="EMBL" id="KAH9521891.1"/>
    </source>
</evidence>
<gene>
    <name evidence="1" type="ORF">DERF_005510</name>
</gene>
<proteinExistence type="predicted"/>
<organism evidence="1 2">
    <name type="scientific">Dermatophagoides farinae</name>
    <name type="common">American house dust mite</name>
    <dbReference type="NCBI Taxonomy" id="6954"/>
    <lineage>
        <taxon>Eukaryota</taxon>
        <taxon>Metazoa</taxon>
        <taxon>Ecdysozoa</taxon>
        <taxon>Arthropoda</taxon>
        <taxon>Chelicerata</taxon>
        <taxon>Arachnida</taxon>
        <taxon>Acari</taxon>
        <taxon>Acariformes</taxon>
        <taxon>Sarcoptiformes</taxon>
        <taxon>Astigmata</taxon>
        <taxon>Psoroptidia</taxon>
        <taxon>Analgoidea</taxon>
        <taxon>Pyroglyphidae</taxon>
        <taxon>Dermatophagoidinae</taxon>
        <taxon>Dermatophagoides</taxon>
    </lineage>
</organism>
<reference evidence="1" key="1">
    <citation type="submission" date="2013-05" db="EMBL/GenBank/DDBJ databases">
        <authorList>
            <person name="Yim A.K.Y."/>
            <person name="Chan T.F."/>
            <person name="Ji K.M."/>
            <person name="Liu X.Y."/>
            <person name="Zhou J.W."/>
            <person name="Li R.Q."/>
            <person name="Yang K.Y."/>
            <person name="Li J."/>
            <person name="Li M."/>
            <person name="Law P.T.W."/>
            <person name="Wu Y.L."/>
            <person name="Cai Z.L."/>
            <person name="Qin H."/>
            <person name="Bao Y."/>
            <person name="Leung R.K.K."/>
            <person name="Ng P.K.S."/>
            <person name="Zou J."/>
            <person name="Zhong X.J."/>
            <person name="Ran P.X."/>
            <person name="Zhong N.S."/>
            <person name="Liu Z.G."/>
            <person name="Tsui S.K.W."/>
        </authorList>
    </citation>
    <scope>NUCLEOTIDE SEQUENCE</scope>
    <source>
        <strain evidence="1">Derf</strain>
        <tissue evidence="1">Whole organism</tissue>
    </source>
</reference>
<sequence length="64" mass="7375">MANYHLIDQSNDNNGRHGIATMTIVSYIENDGDVDVLDIIIYVYDDDDDDDNNVMIDRKKHKCD</sequence>
<dbReference type="AlphaFoldDB" id="A0A922L689"/>
<keyword evidence="2" id="KW-1185">Reference proteome</keyword>
<name>A0A922L689_DERFA</name>
<comment type="caution">
    <text evidence="1">The sequence shown here is derived from an EMBL/GenBank/DDBJ whole genome shotgun (WGS) entry which is preliminary data.</text>
</comment>
<dbReference type="Proteomes" id="UP000790347">
    <property type="component" value="Unassembled WGS sequence"/>
</dbReference>
<dbReference type="EMBL" id="ASGP02000002">
    <property type="protein sequence ID" value="KAH9521891.1"/>
    <property type="molecule type" value="Genomic_DNA"/>
</dbReference>
<protein>
    <submittedName>
        <fullName evidence="1">Uncharacterized protein</fullName>
    </submittedName>
</protein>
<reference evidence="1" key="2">
    <citation type="journal article" date="2022" name="Res Sq">
        <title>Comparative Genomics Reveals Insights into the Divergent Evolution of Astigmatic Mites and Household Pest Adaptations.</title>
        <authorList>
            <person name="Xiong Q."/>
            <person name="Wan A.T.-Y."/>
            <person name="Liu X.-Y."/>
            <person name="Fung C.S.-H."/>
            <person name="Xiao X."/>
            <person name="Malainual N."/>
            <person name="Hou J."/>
            <person name="Wang L."/>
            <person name="Wang M."/>
            <person name="Yang K."/>
            <person name="Cui Y."/>
            <person name="Leung E."/>
            <person name="Nong W."/>
            <person name="Shin S.-K."/>
            <person name="Au S."/>
            <person name="Jeong K.Y."/>
            <person name="Chew F.T."/>
            <person name="Hui J."/>
            <person name="Leung T.F."/>
            <person name="Tungtrongchitr A."/>
            <person name="Zhong N."/>
            <person name="Liu Z."/>
            <person name="Tsui S."/>
        </authorList>
    </citation>
    <scope>NUCLEOTIDE SEQUENCE</scope>
    <source>
        <strain evidence="1">Derf</strain>
        <tissue evidence="1">Whole organism</tissue>
    </source>
</reference>